<dbReference type="EMBL" id="AEBE01000001">
    <property type="protein sequence ID" value="EFU91985.1"/>
    <property type="molecule type" value="Genomic_DNA"/>
</dbReference>
<proteinExistence type="predicted"/>
<organism evidence="1 2">
    <name type="scientific">Enterococcus faecalis TX0630</name>
    <dbReference type="NCBI Taxonomy" id="749508"/>
    <lineage>
        <taxon>Bacteria</taxon>
        <taxon>Bacillati</taxon>
        <taxon>Bacillota</taxon>
        <taxon>Bacilli</taxon>
        <taxon>Lactobacillales</taxon>
        <taxon>Enterococcaceae</taxon>
        <taxon>Enterococcus</taxon>
    </lineage>
</organism>
<sequence>MFYVSVSLEWNIENFRKKRQKVAEKLLPFGVFCNFYHLKCFT</sequence>
<reference evidence="1 2" key="1">
    <citation type="submission" date="2010-09" db="EMBL/GenBank/DDBJ databases">
        <authorList>
            <person name="Weinstock G."/>
            <person name="Sodergren E."/>
            <person name="Clifton S."/>
            <person name="Fulton L."/>
            <person name="Fulton B."/>
            <person name="Courtney L."/>
            <person name="Fronick C."/>
            <person name="Harrison M."/>
            <person name="Strong C."/>
            <person name="Farmer C."/>
            <person name="Delahaunty K."/>
            <person name="Markovic C."/>
            <person name="Hall O."/>
            <person name="Minx P."/>
            <person name="Tomlinson C."/>
            <person name="Mitreva M."/>
            <person name="Hou S."/>
            <person name="Chen J."/>
            <person name="Wollam A."/>
            <person name="Pepin K.H."/>
            <person name="Johnson M."/>
            <person name="Bhonagiri V."/>
            <person name="Zhang X."/>
            <person name="Suruliraj S."/>
            <person name="Warren W."/>
            <person name="Chinwalla A."/>
            <person name="Mardis E.R."/>
            <person name="Wilson R.K."/>
        </authorList>
    </citation>
    <scope>NUCLEOTIDE SEQUENCE [LARGE SCALE GENOMIC DNA]</scope>
    <source>
        <strain evidence="1 2">TX0630</strain>
    </source>
</reference>
<accession>A0ABC9PAF0</accession>
<comment type="caution">
    <text evidence="1">The sequence shown here is derived from an EMBL/GenBank/DDBJ whole genome shotgun (WGS) entry which is preliminary data.</text>
</comment>
<gene>
    <name evidence="1" type="ORF">HMPREF9511_00025</name>
</gene>
<dbReference type="Proteomes" id="UP000004933">
    <property type="component" value="Unassembled WGS sequence"/>
</dbReference>
<name>A0ABC9PAF0_ENTFL</name>
<protein>
    <submittedName>
        <fullName evidence="1">Uncharacterized protein</fullName>
    </submittedName>
</protein>
<evidence type="ECO:0000313" key="2">
    <source>
        <dbReference type="Proteomes" id="UP000004933"/>
    </source>
</evidence>
<evidence type="ECO:0000313" key="1">
    <source>
        <dbReference type="EMBL" id="EFU91985.1"/>
    </source>
</evidence>
<dbReference type="AlphaFoldDB" id="A0ABC9PAF0"/>